<evidence type="ECO:0000313" key="4">
    <source>
        <dbReference type="Proteomes" id="UP000053370"/>
    </source>
</evidence>
<feature type="transmembrane region" description="Helical" evidence="2">
    <location>
        <begin position="12"/>
        <end position="37"/>
    </location>
</feature>
<evidence type="ECO:0000313" key="3">
    <source>
        <dbReference type="EMBL" id="GAP41820.1"/>
    </source>
</evidence>
<dbReference type="PROSITE" id="PS51257">
    <property type="entry name" value="PROKAR_LIPOPROTEIN"/>
    <property type="match status" value="1"/>
</dbReference>
<evidence type="ECO:0000256" key="2">
    <source>
        <dbReference type="SAM" id="Phobius"/>
    </source>
</evidence>
<sequence>MGNNQKKTTLWIVVIAAILLIGCMCLSACAAGLFIFLKAEPQSMLENIFNNADDENKQNSADQTEEPEQDTSFNTLTPGQMKIIETAQKIRELSTQNDFSPVYKTKEDLRKTLIEQLHKNTSKQDLVDEHDLLTILGFIPQDFDLEKFYLDFYAEQIAGFYDQESGEMILVKDGTEKENSLTLAHEFIHYLQFDNFDMEGKLNYNKQSCETDSEYCLSLEAVMEGDATLMETLLTRQKDLDLQKDEIDESVSKNFENAPKYFQEYLMFPYSYGFNFVYSFYIKDGFPAVDRLYSNPPVSIEQIMHPDRYPDEKPTPILMEPFQDEIAKGCELIFDNTLNEADLLWLLNSGYEEKWRLSDKTAQEAADGWGGGHFQFARCDEKPMFFSKTTWDSKKDADEFTKALSDYNQLRWNPGDADATWTGNNNETIDVIQQEDVVYFMIRPDTFQNNSLLELIRSGSSL</sequence>
<evidence type="ECO:0000256" key="1">
    <source>
        <dbReference type="SAM" id="MobiDB-lite"/>
    </source>
</evidence>
<dbReference type="STRING" id="1678840.ATC1_131816"/>
<accession>A0A0S7BNC4</accession>
<protein>
    <submittedName>
        <fullName evidence="3">Uncharacterized protein</fullName>
    </submittedName>
</protein>
<reference evidence="3" key="1">
    <citation type="journal article" date="2015" name="Genome Announc.">
        <title>Draft Genome Sequence of Anaerolineae Strain TC1, a Novel Isolate from a Methanogenic Wastewater Treatment System.</title>
        <authorList>
            <person name="Matsuura N."/>
            <person name="Tourlousse D.M."/>
            <person name="Sun L."/>
            <person name="Toyonaga M."/>
            <person name="Kuroda K."/>
            <person name="Ohashi A."/>
            <person name="Cruz R."/>
            <person name="Yamaguchi T."/>
            <person name="Sekiguchi Y."/>
        </authorList>
    </citation>
    <scope>NUCLEOTIDE SEQUENCE [LARGE SCALE GENOMIC DNA]</scope>
    <source>
        <strain evidence="3">TC1</strain>
    </source>
</reference>
<keyword evidence="2" id="KW-1133">Transmembrane helix</keyword>
<proteinExistence type="predicted"/>
<dbReference type="EMBL" id="DF968181">
    <property type="protein sequence ID" value="GAP41820.1"/>
    <property type="molecule type" value="Genomic_DNA"/>
</dbReference>
<gene>
    <name evidence="3" type="ORF">ATC1_131816</name>
</gene>
<dbReference type="OrthoDB" id="263516at2"/>
<name>A0A0S7BNC4_9CHLR</name>
<keyword evidence="2" id="KW-0812">Transmembrane</keyword>
<dbReference type="Proteomes" id="UP000053370">
    <property type="component" value="Unassembled WGS sequence"/>
</dbReference>
<keyword evidence="4" id="KW-1185">Reference proteome</keyword>
<organism evidence="3">
    <name type="scientific">Flexilinea flocculi</name>
    <dbReference type="NCBI Taxonomy" id="1678840"/>
    <lineage>
        <taxon>Bacteria</taxon>
        <taxon>Bacillati</taxon>
        <taxon>Chloroflexota</taxon>
        <taxon>Anaerolineae</taxon>
        <taxon>Anaerolineales</taxon>
        <taxon>Anaerolineaceae</taxon>
        <taxon>Flexilinea</taxon>
    </lineage>
</organism>
<dbReference type="AlphaFoldDB" id="A0A0S7BNC4"/>
<feature type="region of interest" description="Disordered" evidence="1">
    <location>
        <begin position="54"/>
        <end position="75"/>
    </location>
</feature>
<dbReference type="RefSeq" id="WP_062283815.1">
    <property type="nucleotide sequence ID" value="NZ_DF968181.1"/>
</dbReference>
<keyword evidence="2" id="KW-0472">Membrane</keyword>